<dbReference type="Pfam" id="PF05309">
    <property type="entry name" value="TraE"/>
    <property type="match status" value="1"/>
</dbReference>
<protein>
    <recommendedName>
        <fullName evidence="4">Type IV conjugative transfer system protein TraE</fullName>
    </recommendedName>
</protein>
<dbReference type="AlphaFoldDB" id="A0A7X6IDF4"/>
<reference evidence="2 3" key="1">
    <citation type="journal article" date="2020" name="Nature">
        <title>Bacterial chemolithoautotrophy via manganese oxidation.</title>
        <authorList>
            <person name="Yu H."/>
            <person name="Leadbetter J.R."/>
        </authorList>
    </citation>
    <scope>NUCLEOTIDE SEQUENCE [LARGE SCALE GENOMIC DNA]</scope>
    <source>
        <strain evidence="2 3">Mn-1</strain>
    </source>
</reference>
<name>A0A7X6IDF4_9BACT</name>
<evidence type="ECO:0000313" key="3">
    <source>
        <dbReference type="Proteomes" id="UP000534783"/>
    </source>
</evidence>
<keyword evidence="3" id="KW-1185">Reference proteome</keyword>
<dbReference type="InterPro" id="IPR007973">
    <property type="entry name" value="Pilus_assembly_TraE"/>
</dbReference>
<gene>
    <name evidence="2" type="ORF">MNODULE_22145</name>
</gene>
<dbReference type="Proteomes" id="UP000534783">
    <property type="component" value="Unassembled WGS sequence"/>
</dbReference>
<comment type="caution">
    <text evidence="2">The sequence shown here is derived from an EMBL/GenBank/DDBJ whole genome shotgun (WGS) entry which is preliminary data.</text>
</comment>
<proteinExistence type="predicted"/>
<dbReference type="RefSeq" id="WP_168063422.1">
    <property type="nucleotide sequence ID" value="NZ_VTOW01000007.1"/>
</dbReference>
<feature type="transmembrane region" description="Helical" evidence="1">
    <location>
        <begin position="15"/>
        <end position="36"/>
    </location>
</feature>
<keyword evidence="1" id="KW-1133">Transmembrane helix</keyword>
<keyword evidence="1" id="KW-0472">Membrane</keyword>
<sequence length="183" mass="21184">MSWYNEWTKLGKENYILSVMSLAMALALTVMSFAFYRLYTNKAVTVTPPSFEREYQVAGDRVSRSYLEQTSAFLADRLLSVSPANARQSFDMILPYLTTDPGLVKIIREELNRQAKVIEETDTYQIFYPMKYMISEQKGTIVVEGALRRIIGNIYKPPEETKRIAFYFIVRNGRFLVTKIEAD</sequence>
<evidence type="ECO:0008006" key="4">
    <source>
        <dbReference type="Google" id="ProtNLM"/>
    </source>
</evidence>
<evidence type="ECO:0000256" key="1">
    <source>
        <dbReference type="SAM" id="Phobius"/>
    </source>
</evidence>
<keyword evidence="1" id="KW-0812">Transmembrane</keyword>
<dbReference type="EMBL" id="VTOW01000007">
    <property type="protein sequence ID" value="NKE73465.1"/>
    <property type="molecule type" value="Genomic_DNA"/>
</dbReference>
<organism evidence="2 3">
    <name type="scientific">Candidatus Manganitrophus noduliformans</name>
    <dbReference type="NCBI Taxonomy" id="2606439"/>
    <lineage>
        <taxon>Bacteria</taxon>
        <taxon>Pseudomonadati</taxon>
        <taxon>Nitrospirota</taxon>
        <taxon>Nitrospiria</taxon>
        <taxon>Candidatus Troglogloeales</taxon>
        <taxon>Candidatus Manganitrophaceae</taxon>
        <taxon>Candidatus Manganitrophus</taxon>
    </lineage>
</organism>
<accession>A0A7X6IDF4</accession>
<evidence type="ECO:0000313" key="2">
    <source>
        <dbReference type="EMBL" id="NKE73465.1"/>
    </source>
</evidence>